<evidence type="ECO:0000256" key="8">
    <source>
        <dbReference type="HAMAP-Rule" id="MF_00222"/>
    </source>
</evidence>
<keyword evidence="4 8" id="KW-0057">Aromatic amino acid biosynthesis</keyword>
<feature type="binding site" evidence="8">
    <location>
        <position position="252"/>
    </location>
    <ligand>
        <name>NADP(+)</name>
        <dbReference type="ChEBI" id="CHEBI:58349"/>
    </ligand>
</feature>
<dbReference type="InterPro" id="IPR005097">
    <property type="entry name" value="Sacchrp_dh_NADP-bd"/>
</dbReference>
<dbReference type="GO" id="GO:0008652">
    <property type="term" value="P:amino acid biosynthetic process"/>
    <property type="evidence" value="ECO:0007669"/>
    <property type="project" value="UniProtKB-KW"/>
</dbReference>
<dbReference type="SUPFAM" id="SSF53223">
    <property type="entry name" value="Aminoacid dehydrogenase-like, N-terminal domain"/>
    <property type="match status" value="1"/>
</dbReference>
<evidence type="ECO:0000256" key="1">
    <source>
        <dbReference type="ARBA" id="ARBA00004871"/>
    </source>
</evidence>
<gene>
    <name evidence="11" type="primary">aroE_2</name>
    <name evidence="8" type="synonym">aroE</name>
    <name evidence="11" type="ORF">RR49_02176</name>
</gene>
<feature type="binding site" evidence="8">
    <location>
        <position position="111"/>
    </location>
    <ligand>
        <name>shikimate</name>
        <dbReference type="ChEBI" id="CHEBI:36208"/>
    </ligand>
</feature>
<keyword evidence="12" id="KW-1185">Reference proteome</keyword>
<keyword evidence="3 8" id="KW-0560">Oxidoreductase</keyword>
<dbReference type="PANTHER" id="PTHR21089">
    <property type="entry name" value="SHIKIMATE DEHYDROGENASE"/>
    <property type="match status" value="1"/>
</dbReference>
<dbReference type="InterPro" id="IPR013708">
    <property type="entry name" value="Shikimate_DH-bd_N"/>
</dbReference>
<dbReference type="PATRIC" id="fig|400772.4.peg.2192"/>
<evidence type="ECO:0000256" key="3">
    <source>
        <dbReference type="ARBA" id="ARBA00023002"/>
    </source>
</evidence>
<comment type="pathway">
    <text evidence="1 8">Metabolic intermediate biosynthesis; chorismate biosynthesis; chorismate from D-erythrose 4-phosphate and phosphoenolpyruvate: step 4/7.</text>
</comment>
<feature type="domain" description="Saccharopine dehydrogenase NADP binding" evidence="9">
    <location>
        <begin position="131"/>
        <end position="204"/>
    </location>
</feature>
<comment type="similarity">
    <text evidence="8">Belongs to the shikimate dehydrogenase family.</text>
</comment>
<feature type="binding site" evidence="8">
    <location>
        <position position="229"/>
    </location>
    <ligand>
        <name>NADP(+)</name>
        <dbReference type="ChEBI" id="CHEBI:58349"/>
    </ligand>
</feature>
<feature type="binding site" evidence="8">
    <location>
        <position position="96"/>
    </location>
    <ligand>
        <name>shikimate</name>
        <dbReference type="ChEBI" id="CHEBI:36208"/>
    </ligand>
</feature>
<feature type="domain" description="Shikimate dehydrogenase substrate binding N-terminal" evidence="10">
    <location>
        <begin position="11"/>
        <end position="98"/>
    </location>
</feature>
<dbReference type="InterPro" id="IPR036291">
    <property type="entry name" value="NAD(P)-bd_dom_sf"/>
</dbReference>
<dbReference type="EMBL" id="JYIY01000077">
    <property type="protein sequence ID" value="KJL35743.1"/>
    <property type="molecule type" value="Genomic_DNA"/>
</dbReference>
<organism evidence="11 12">
    <name type="scientific">Microbacterium ginsengisoli</name>
    <dbReference type="NCBI Taxonomy" id="400772"/>
    <lineage>
        <taxon>Bacteria</taxon>
        <taxon>Bacillati</taxon>
        <taxon>Actinomycetota</taxon>
        <taxon>Actinomycetes</taxon>
        <taxon>Micrococcales</taxon>
        <taxon>Microbacteriaceae</taxon>
        <taxon>Microbacterium</taxon>
    </lineage>
</organism>
<feature type="binding site" evidence="8">
    <location>
        <position position="231"/>
    </location>
    <ligand>
        <name>shikimate</name>
        <dbReference type="ChEBI" id="CHEBI:36208"/>
    </ligand>
</feature>
<feature type="binding site" evidence="8">
    <location>
        <begin position="19"/>
        <end position="21"/>
    </location>
    <ligand>
        <name>shikimate</name>
        <dbReference type="ChEBI" id="CHEBI:36208"/>
    </ligand>
</feature>
<comment type="catalytic activity">
    <reaction evidence="8">
        <text>shikimate + NADP(+) = 3-dehydroshikimate + NADPH + H(+)</text>
        <dbReference type="Rhea" id="RHEA:17737"/>
        <dbReference type="ChEBI" id="CHEBI:15378"/>
        <dbReference type="ChEBI" id="CHEBI:16630"/>
        <dbReference type="ChEBI" id="CHEBI:36208"/>
        <dbReference type="ChEBI" id="CHEBI:57783"/>
        <dbReference type="ChEBI" id="CHEBI:58349"/>
        <dbReference type="EC" id="1.1.1.25"/>
    </reaction>
</comment>
<dbReference type="STRING" id="400772.RR49_02176"/>
<dbReference type="GO" id="GO:0009423">
    <property type="term" value="P:chorismate biosynthetic process"/>
    <property type="evidence" value="ECO:0007669"/>
    <property type="project" value="UniProtKB-UniRule"/>
</dbReference>
<evidence type="ECO:0000313" key="11">
    <source>
        <dbReference type="EMBL" id="KJL35743.1"/>
    </source>
</evidence>
<comment type="catalytic activity">
    <reaction evidence="6">
        <text>shikimate + NAD(+) = 3-dehydroshikimate + NADH + H(+)</text>
        <dbReference type="Rhea" id="RHEA:17741"/>
        <dbReference type="ChEBI" id="CHEBI:15378"/>
        <dbReference type="ChEBI" id="CHEBI:16630"/>
        <dbReference type="ChEBI" id="CHEBI:36208"/>
        <dbReference type="ChEBI" id="CHEBI:57540"/>
        <dbReference type="ChEBI" id="CHEBI:57945"/>
    </reaction>
</comment>
<dbReference type="EC" id="1.1.1.25" evidence="8"/>
<dbReference type="Pfam" id="PF08501">
    <property type="entry name" value="Shikimate_dh_N"/>
    <property type="match status" value="1"/>
</dbReference>
<proteinExistence type="inferred from homology"/>
<dbReference type="AlphaFoldDB" id="A0A0F0LRI9"/>
<comment type="pathway">
    <text evidence="7">Aromatic compound metabolism; 3,4-dihydroxybenzoate biosynthesis; 3-dehydroquinate from D-quinate (NAD(+) route).</text>
</comment>
<dbReference type="InterPro" id="IPR046346">
    <property type="entry name" value="Aminoacid_DH-like_N_sf"/>
</dbReference>
<dbReference type="GO" id="GO:0050661">
    <property type="term" value="F:NADP binding"/>
    <property type="evidence" value="ECO:0007669"/>
    <property type="project" value="TreeGrafter"/>
</dbReference>
<dbReference type="GO" id="GO:0009073">
    <property type="term" value="P:aromatic amino acid family biosynthetic process"/>
    <property type="evidence" value="ECO:0007669"/>
    <property type="project" value="UniProtKB-KW"/>
</dbReference>
<evidence type="ECO:0000256" key="7">
    <source>
        <dbReference type="ARBA" id="ARBA00060613"/>
    </source>
</evidence>
<dbReference type="OrthoDB" id="9776868at2"/>
<dbReference type="FunFam" id="3.40.50.720:FF:000086">
    <property type="entry name" value="Quinate/shikimate dehydrogenase"/>
    <property type="match status" value="1"/>
</dbReference>
<evidence type="ECO:0000259" key="9">
    <source>
        <dbReference type="Pfam" id="PF03435"/>
    </source>
</evidence>
<dbReference type="SUPFAM" id="SSF51735">
    <property type="entry name" value="NAD(P)-binding Rossmann-fold domains"/>
    <property type="match status" value="1"/>
</dbReference>
<dbReference type="GO" id="GO:0030266">
    <property type="term" value="F:quinate 3-dehydrogenase (NAD+) activity"/>
    <property type="evidence" value="ECO:0007669"/>
    <property type="project" value="UniProtKB-EC"/>
</dbReference>
<dbReference type="Gene3D" id="3.40.50.10860">
    <property type="entry name" value="Leucine Dehydrogenase, chain A, domain 1"/>
    <property type="match status" value="1"/>
</dbReference>
<reference evidence="11 12" key="1">
    <citation type="submission" date="2015-02" db="EMBL/GenBank/DDBJ databases">
        <title>Draft genome sequences of ten Microbacterium spp. with emphasis on heavy metal contaminated environments.</title>
        <authorList>
            <person name="Corretto E."/>
        </authorList>
    </citation>
    <scope>NUCLEOTIDE SEQUENCE [LARGE SCALE GENOMIC DNA]</scope>
    <source>
        <strain evidence="11 12">DSM 18659</strain>
    </source>
</reference>
<comment type="catalytic activity">
    <reaction evidence="5">
        <text>L-quinate + NAD(+) = 3-dehydroquinate + NADH + H(+)</text>
        <dbReference type="Rhea" id="RHEA:22364"/>
        <dbReference type="ChEBI" id="CHEBI:15378"/>
        <dbReference type="ChEBI" id="CHEBI:29751"/>
        <dbReference type="ChEBI" id="CHEBI:32364"/>
        <dbReference type="ChEBI" id="CHEBI:57540"/>
        <dbReference type="ChEBI" id="CHEBI:57945"/>
        <dbReference type="EC" id="1.1.1.24"/>
    </reaction>
</comment>
<feature type="binding site" evidence="8">
    <location>
        <begin position="135"/>
        <end position="139"/>
    </location>
    <ligand>
        <name>NADP(+)</name>
        <dbReference type="ChEBI" id="CHEBI:58349"/>
    </ligand>
</feature>
<dbReference type="Proteomes" id="UP000033451">
    <property type="component" value="Unassembled WGS sequence"/>
</dbReference>
<dbReference type="NCBIfam" id="NF009201">
    <property type="entry name" value="PRK12549.1"/>
    <property type="match status" value="1"/>
</dbReference>
<evidence type="ECO:0000256" key="6">
    <source>
        <dbReference type="ARBA" id="ARBA00052329"/>
    </source>
</evidence>
<sequence>MHSDRRFLVGLVGDGVTPSLTPPMHMAEATALGIPYVYRPIDTALLGLGVTELGEILAWAERLGFDALNITHPFKQAVLPHLDHVDPVAASLGAVNTVLLTAEGRLGYNTDTTGFAAALREGLPGVPRERVVQFGAGGAGSAVADALLRDGVRELTIVDLDIERVAALAVRAGERHPHAEVRPGTPAEAADLLARADGVVNCTPLGMAAHPGTAFDPALLRPQTWLADIVYRPLRTALLDAARERGCRTLDGGQMAVHQAVDAFELITGVRPDPRRMTRHFRDLVTSEEILAR</sequence>
<feature type="binding site" evidence="8">
    <location>
        <position position="259"/>
    </location>
    <ligand>
        <name>shikimate</name>
        <dbReference type="ChEBI" id="CHEBI:36208"/>
    </ligand>
</feature>
<dbReference type="CDD" id="cd01065">
    <property type="entry name" value="NAD_bind_Shikimate_DH"/>
    <property type="match status" value="1"/>
</dbReference>
<dbReference type="HAMAP" id="MF_00222">
    <property type="entry name" value="Shikimate_DH_AroE"/>
    <property type="match status" value="1"/>
</dbReference>
<keyword evidence="2 8" id="KW-0028">Amino-acid biosynthesis</keyword>
<evidence type="ECO:0000313" key="12">
    <source>
        <dbReference type="Proteomes" id="UP000033451"/>
    </source>
</evidence>
<dbReference type="Pfam" id="PF03435">
    <property type="entry name" value="Sacchrp_dh_NADP"/>
    <property type="match status" value="1"/>
</dbReference>
<comment type="caution">
    <text evidence="8">Lacks conserved residue(s) required for the propagation of feature annotation.</text>
</comment>
<comment type="subunit">
    <text evidence="8">Homodimer.</text>
</comment>
<dbReference type="UniPathway" id="UPA00053">
    <property type="reaction ID" value="UER00087"/>
</dbReference>
<evidence type="ECO:0000259" key="10">
    <source>
        <dbReference type="Pfam" id="PF08501"/>
    </source>
</evidence>
<comment type="function">
    <text evidence="8">Involved in the biosynthesis of the chorismate, which leads to the biosynthesis of aromatic amino acids. Catalyzes the reversible NADPH linked reduction of 3-dehydroshikimate (DHSA) to yield shikimate (SA).</text>
</comment>
<keyword evidence="8" id="KW-0521">NADP</keyword>
<dbReference type="RefSeq" id="WP_045248084.1">
    <property type="nucleotide sequence ID" value="NZ_DAIQHQ010000002.1"/>
</dbReference>
<comment type="caution">
    <text evidence="11">The sequence shown here is derived from an EMBL/GenBank/DDBJ whole genome shotgun (WGS) entry which is preliminary data.</text>
</comment>
<dbReference type="PANTHER" id="PTHR21089:SF1">
    <property type="entry name" value="BIFUNCTIONAL 3-DEHYDROQUINATE DEHYDRATASE_SHIKIMATE DEHYDROGENASE, CHLOROPLASTIC"/>
    <property type="match status" value="1"/>
</dbReference>
<dbReference type="InterPro" id="IPR022893">
    <property type="entry name" value="Shikimate_DH_fam"/>
</dbReference>
<dbReference type="GO" id="GO:0019632">
    <property type="term" value="P:shikimate metabolic process"/>
    <property type="evidence" value="ECO:0007669"/>
    <property type="project" value="UniProtKB-ARBA"/>
</dbReference>
<protein>
    <recommendedName>
        <fullName evidence="8">Shikimate dehydrogenase (NADP(+))</fullName>
        <shortName evidence="8">SDH</shortName>
        <ecNumber evidence="8">1.1.1.25</ecNumber>
    </recommendedName>
</protein>
<feature type="active site" description="Proton acceptor" evidence="8">
    <location>
        <position position="75"/>
    </location>
</feature>
<evidence type="ECO:0000256" key="2">
    <source>
        <dbReference type="ARBA" id="ARBA00022605"/>
    </source>
</evidence>
<feature type="binding site" evidence="8">
    <location>
        <position position="71"/>
    </location>
    <ligand>
        <name>shikimate</name>
        <dbReference type="ChEBI" id="CHEBI:36208"/>
    </ligand>
</feature>
<dbReference type="GO" id="GO:0004764">
    <property type="term" value="F:shikimate 3-dehydrogenase (NADP+) activity"/>
    <property type="evidence" value="ECO:0007669"/>
    <property type="project" value="UniProtKB-UniRule"/>
</dbReference>
<accession>A0A0F0LRI9</accession>
<dbReference type="Gene3D" id="3.40.50.720">
    <property type="entry name" value="NAD(P)-binding Rossmann-like Domain"/>
    <property type="match status" value="1"/>
</dbReference>
<dbReference type="GO" id="GO:0052734">
    <property type="term" value="F:shikimate 3-dehydrogenase (NAD+) activity"/>
    <property type="evidence" value="ECO:0007669"/>
    <property type="project" value="RHEA"/>
</dbReference>
<evidence type="ECO:0000256" key="5">
    <source>
        <dbReference type="ARBA" id="ARBA00051639"/>
    </source>
</evidence>
<name>A0A0F0LRI9_9MICO</name>
<dbReference type="GO" id="GO:0005829">
    <property type="term" value="C:cytosol"/>
    <property type="evidence" value="ECO:0007669"/>
    <property type="project" value="TreeGrafter"/>
</dbReference>
<evidence type="ECO:0000256" key="4">
    <source>
        <dbReference type="ARBA" id="ARBA00023141"/>
    </source>
</evidence>